<comment type="caution">
    <text evidence="3">The sequence shown here is derived from an EMBL/GenBank/DDBJ whole genome shotgun (WGS) entry which is preliminary data.</text>
</comment>
<evidence type="ECO:0000259" key="2">
    <source>
        <dbReference type="Pfam" id="PF05547"/>
    </source>
</evidence>
<dbReference type="NCBIfam" id="TIGR04183">
    <property type="entry name" value="Por_Secre_tail"/>
    <property type="match status" value="1"/>
</dbReference>
<evidence type="ECO:0000256" key="1">
    <source>
        <dbReference type="SAM" id="SignalP"/>
    </source>
</evidence>
<dbReference type="InterPro" id="IPR028994">
    <property type="entry name" value="Integrin_alpha_N"/>
</dbReference>
<accession>A0A532UYV2</accession>
<dbReference type="PANTHER" id="PTHR41775">
    <property type="entry name" value="SECRETED PROTEIN-RELATED"/>
    <property type="match status" value="1"/>
</dbReference>
<reference evidence="3 4" key="1">
    <citation type="submission" date="2017-06" db="EMBL/GenBank/DDBJ databases">
        <title>Novel microbial phyla capable of carbon fixation and sulfur reduction in deep-sea sediments.</title>
        <authorList>
            <person name="Huang J."/>
            <person name="Baker B."/>
            <person name="Wang Y."/>
        </authorList>
    </citation>
    <scope>NUCLEOTIDE SEQUENCE [LARGE SCALE GENOMIC DNA]</scope>
    <source>
        <strain evidence="3">B3_TA06</strain>
    </source>
</reference>
<evidence type="ECO:0000313" key="4">
    <source>
        <dbReference type="Proteomes" id="UP000317778"/>
    </source>
</evidence>
<feature type="signal peptide" evidence="1">
    <location>
        <begin position="1"/>
        <end position="18"/>
    </location>
</feature>
<dbReference type="Pfam" id="PF05547">
    <property type="entry name" value="Peptidase_M6"/>
    <property type="match status" value="1"/>
</dbReference>
<protein>
    <recommendedName>
        <fullName evidence="2">Peptidase M6-like domain-containing protein</fullName>
    </recommendedName>
</protein>
<feature type="chain" id="PRO_5021889844" description="Peptidase M6-like domain-containing protein" evidence="1">
    <location>
        <begin position="19"/>
        <end position="1066"/>
    </location>
</feature>
<sequence>MIKRAAILGLLASALLFAERIKVPVKPYQSRLDDPYYKSLLYRSATTPTRVNTAAREYLQSMAGIPVPGTLRVLAIRVEFPADDDPFTWGNGKMDLRGFGSPSDGLYYDPPHDRTYFENQMLGLRNFYLLNSRGRLVIEYDVYPSEPFRCYQVPHKMTYYGDTSNLDRGLTLFMRDALLAAAEDPEIDFSKYQYPGFDMIIIFHAGSTIQSSYWFGYTSDLASATITPGALGAYTGQDSVLVNGVGIKTASVVPESPRVEGVMTGLPGLLYHEFAHLLGGYDLYDVSGYTQGVGAWSLMGGGGWLGYPAGQIPSMHDAFHRYWFGWGNPIVVTSDTTVSLYSAEFDTLLIPEWEAQNRPTLIKVPIRDKEYFLIENRQTDVKAVDTVEVDVKGGVPVWVVEGEYDAFQPGSGLIIWHVDEDVVDEWGDYNYVNAWTAFGKHNAVDMEEADGIQDYELLYYESSGSYATQGSEFDPFFADGGNAEFGPATNPSTDGYYGETGITVRVLDPSDTVMRVQITFEGKLGGFPQEAYYLDEINSVFVADLDGDGDKELIAFGVPSSSGEHRIGFAWRSDGSPYNGSEPMFLRFDYRLSSPPALGDVDGDGLPEIVLVGEIGMVSVYDPDSLVGGRVAALKQGFPFRMEGRSFAAPMLADLDGDADLEILTVDEFGKVYALNVEEDTAALLENYPLDLNEEVRPGFALVQRSPAQFAVLATSGRLYLFDAAGNLSEGFPLDLGRGSAQCDVPPLVADIDGDGEREILAFVYEYNDYRYVAVSQDGTIKYRSSRSFASPLTTPALADLDADGLPEVLFGAANGLWALDANGAAVPGYPLVFPETYQIQEPYEHGGYLYFITFEEPFAFRSSPVVADLDADGEREIVIGSPDHGVYLIKRGARKPYKTLYTRYPIGKALALADLDDDGKLEILAGTVVDTLNSKVHVWRTTGSQLSWGEWMHDAAHTGLLEETFNAPPAPSVPLSEVYVYPNPARYHAYLHVLLGDVDALKIQLVDISGKLMRTIEPSFDPNMTNDIPLDELLTDVVSGLYIVRVEASKAEEKTVELYKLGVIR</sequence>
<dbReference type="GO" id="GO:0008233">
    <property type="term" value="F:peptidase activity"/>
    <property type="evidence" value="ECO:0007669"/>
    <property type="project" value="InterPro"/>
</dbReference>
<feature type="domain" description="Peptidase M6-like" evidence="2">
    <location>
        <begin position="267"/>
        <end position="323"/>
    </location>
</feature>
<dbReference type="InterPro" id="IPR008757">
    <property type="entry name" value="Peptidase_M6-like_domain"/>
</dbReference>
<organism evidence="3 4">
    <name type="scientific">candidate division TA06 bacterium B3_TA06</name>
    <dbReference type="NCBI Taxonomy" id="2012487"/>
    <lineage>
        <taxon>Bacteria</taxon>
        <taxon>Bacteria division TA06</taxon>
    </lineage>
</organism>
<dbReference type="InterPro" id="IPR026444">
    <property type="entry name" value="Secre_tail"/>
</dbReference>
<dbReference type="Proteomes" id="UP000317778">
    <property type="component" value="Unassembled WGS sequence"/>
</dbReference>
<dbReference type="AlphaFoldDB" id="A0A532UYV2"/>
<name>A0A532UYV2_UNCT6</name>
<evidence type="ECO:0000313" key="3">
    <source>
        <dbReference type="EMBL" id="TKJ40143.1"/>
    </source>
</evidence>
<dbReference type="Gene3D" id="2.130.10.130">
    <property type="entry name" value="Integrin alpha, N-terminal"/>
    <property type="match status" value="1"/>
</dbReference>
<dbReference type="SUPFAM" id="SSF69318">
    <property type="entry name" value="Integrin alpha N-terminal domain"/>
    <property type="match status" value="2"/>
</dbReference>
<dbReference type="GO" id="GO:0006508">
    <property type="term" value="P:proteolysis"/>
    <property type="evidence" value="ECO:0007669"/>
    <property type="project" value="InterPro"/>
</dbReference>
<gene>
    <name evidence="3" type="ORF">CEE36_09795</name>
</gene>
<dbReference type="EMBL" id="NJBO01000020">
    <property type="protein sequence ID" value="TKJ40143.1"/>
    <property type="molecule type" value="Genomic_DNA"/>
</dbReference>
<dbReference type="PANTHER" id="PTHR41775:SF1">
    <property type="entry name" value="PEPTIDASE M6-LIKE DOMAIN-CONTAINING PROTEIN"/>
    <property type="match status" value="1"/>
</dbReference>
<keyword evidence="1" id="KW-0732">Signal</keyword>
<proteinExistence type="predicted"/>